<evidence type="ECO:0000259" key="1">
    <source>
        <dbReference type="Pfam" id="PF14192"/>
    </source>
</evidence>
<dbReference type="PATRIC" id="fig|1286171.3.peg.472"/>
<dbReference type="EMBL" id="CP007452">
    <property type="protein sequence ID" value="AHM55832.1"/>
    <property type="molecule type" value="Genomic_DNA"/>
</dbReference>
<dbReference type="STRING" id="1286171.EAL2_c05300"/>
<accession>W8TI18</accession>
<dbReference type="OrthoDB" id="9813511at2"/>
<dbReference type="eggNOG" id="COG2105">
    <property type="taxonomic scope" value="Bacteria"/>
</dbReference>
<keyword evidence="3" id="KW-1185">Reference proteome</keyword>
<evidence type="ECO:0000313" key="2">
    <source>
        <dbReference type="EMBL" id="AHM55832.1"/>
    </source>
</evidence>
<dbReference type="HOGENOM" id="CLU_179854_2_0_9"/>
<dbReference type="Pfam" id="PF14192">
    <property type="entry name" value="DUF4314"/>
    <property type="match status" value="1"/>
</dbReference>
<evidence type="ECO:0000313" key="3">
    <source>
        <dbReference type="Proteomes" id="UP000019591"/>
    </source>
</evidence>
<proteinExistence type="predicted"/>
<reference evidence="2 3" key="1">
    <citation type="journal article" date="2014" name="Genome Announc.">
        <title>Complete Genome Sequence of Amino Acid-Utilizing Eubacterium acidaminophilum al-2 (DSM 3953).</title>
        <authorList>
            <person name="Poehlein A."/>
            <person name="Andreesen J.R."/>
            <person name="Daniel R."/>
        </authorList>
    </citation>
    <scope>NUCLEOTIDE SEQUENCE [LARGE SCALE GENOMIC DNA]</scope>
    <source>
        <strain evidence="2 3">DSM 3953</strain>
    </source>
</reference>
<gene>
    <name evidence="2" type="ORF">EAL2_c05300</name>
</gene>
<dbReference type="InterPro" id="IPR025463">
    <property type="entry name" value="DUF4314"/>
</dbReference>
<dbReference type="AlphaFoldDB" id="W8TI18"/>
<dbReference type="KEGG" id="eac:EAL2_c05300"/>
<protein>
    <recommendedName>
        <fullName evidence="1">DUF4314 domain-containing protein</fullName>
    </recommendedName>
</protein>
<dbReference type="Proteomes" id="UP000019591">
    <property type="component" value="Chromosome"/>
</dbReference>
<dbReference type="RefSeq" id="WP_025434871.1">
    <property type="nucleotide sequence ID" value="NZ_CP007452.1"/>
</dbReference>
<name>W8TI18_PEPAC</name>
<sequence>MKQIHPGMLKQLRDYYKPGTRVMLVRMDDPYSKLQPGDSGTVSFIDDTGTVFVNWDSGSSLGVVFGIDEIRKIEE</sequence>
<organism evidence="2 3">
    <name type="scientific">Peptoclostridium acidaminophilum DSM 3953</name>
    <dbReference type="NCBI Taxonomy" id="1286171"/>
    <lineage>
        <taxon>Bacteria</taxon>
        <taxon>Bacillati</taxon>
        <taxon>Bacillota</taxon>
        <taxon>Clostridia</taxon>
        <taxon>Peptostreptococcales</taxon>
        <taxon>Peptoclostridiaceae</taxon>
        <taxon>Peptoclostridium</taxon>
    </lineage>
</organism>
<feature type="domain" description="DUF4314" evidence="1">
    <location>
        <begin position="5"/>
        <end position="73"/>
    </location>
</feature>